<dbReference type="Gene3D" id="1.25.40.10">
    <property type="entry name" value="Tetratricopeptide repeat domain"/>
    <property type="match status" value="2"/>
</dbReference>
<evidence type="ECO:0000256" key="1">
    <source>
        <dbReference type="ARBA" id="ARBA00022737"/>
    </source>
</evidence>
<dbReference type="PANTHER" id="PTHR45586">
    <property type="entry name" value="TPR REPEAT-CONTAINING PROTEIN PA4667"/>
    <property type="match status" value="1"/>
</dbReference>
<gene>
    <name evidence="4" type="ORF">SAMN05877753_106131</name>
</gene>
<evidence type="ECO:0000256" key="2">
    <source>
        <dbReference type="ARBA" id="ARBA00022803"/>
    </source>
</evidence>
<protein>
    <submittedName>
        <fullName evidence="4">Outer membrane protein assembly factor BamD (BamD/ComL family)</fullName>
    </submittedName>
</protein>
<dbReference type="SUPFAM" id="SSF48452">
    <property type="entry name" value="TPR-like"/>
    <property type="match status" value="1"/>
</dbReference>
<dbReference type="SUPFAM" id="SSF47954">
    <property type="entry name" value="Cyclin-like"/>
    <property type="match status" value="1"/>
</dbReference>
<dbReference type="Pfam" id="PF13181">
    <property type="entry name" value="TPR_8"/>
    <property type="match status" value="1"/>
</dbReference>
<name>A0A285CYW2_9BACI</name>
<dbReference type="PANTHER" id="PTHR45586:SF1">
    <property type="entry name" value="LIPOPOLYSACCHARIDE ASSEMBLY PROTEIN B"/>
    <property type="match status" value="1"/>
</dbReference>
<feature type="repeat" description="TPR" evidence="3">
    <location>
        <begin position="187"/>
        <end position="220"/>
    </location>
</feature>
<dbReference type="SMART" id="SM00028">
    <property type="entry name" value="TPR"/>
    <property type="match status" value="5"/>
</dbReference>
<keyword evidence="1" id="KW-0677">Repeat</keyword>
<keyword evidence="5" id="KW-1185">Reference proteome</keyword>
<dbReference type="PROSITE" id="PS50005">
    <property type="entry name" value="TPR"/>
    <property type="match status" value="3"/>
</dbReference>
<dbReference type="InterPro" id="IPR019734">
    <property type="entry name" value="TPR_rpt"/>
</dbReference>
<dbReference type="OrthoDB" id="600613at2"/>
<proteinExistence type="predicted"/>
<dbReference type="Pfam" id="PF14559">
    <property type="entry name" value="TPR_19"/>
    <property type="match status" value="1"/>
</dbReference>
<evidence type="ECO:0000313" key="5">
    <source>
        <dbReference type="Proteomes" id="UP000219546"/>
    </source>
</evidence>
<reference evidence="4 5" key="1">
    <citation type="submission" date="2017-08" db="EMBL/GenBank/DDBJ databases">
        <authorList>
            <person name="de Groot N.N."/>
        </authorList>
    </citation>
    <scope>NUCLEOTIDE SEQUENCE [LARGE SCALE GENOMIC DNA]</scope>
    <source>
        <strain evidence="4 5">JC228</strain>
    </source>
</reference>
<feature type="repeat" description="TPR" evidence="3">
    <location>
        <begin position="21"/>
        <end position="54"/>
    </location>
</feature>
<evidence type="ECO:0000313" key="4">
    <source>
        <dbReference type="EMBL" id="SNX72595.1"/>
    </source>
</evidence>
<evidence type="ECO:0000256" key="3">
    <source>
        <dbReference type="PROSITE-ProRule" id="PRU00339"/>
    </source>
</evidence>
<accession>A0A285CYW2</accession>
<dbReference type="AlphaFoldDB" id="A0A285CYW2"/>
<dbReference type="InterPro" id="IPR011990">
    <property type="entry name" value="TPR-like_helical_dom_sf"/>
</dbReference>
<organism evidence="4 5">
    <name type="scientific">Bacillus oleivorans</name>
    <dbReference type="NCBI Taxonomy" id="1448271"/>
    <lineage>
        <taxon>Bacteria</taxon>
        <taxon>Bacillati</taxon>
        <taxon>Bacillota</taxon>
        <taxon>Bacilli</taxon>
        <taxon>Bacillales</taxon>
        <taxon>Bacillaceae</taxon>
        <taxon>Bacillus</taxon>
    </lineage>
</organism>
<dbReference type="Proteomes" id="UP000219546">
    <property type="component" value="Unassembled WGS sequence"/>
</dbReference>
<dbReference type="EMBL" id="OAOP01000006">
    <property type="protein sequence ID" value="SNX72595.1"/>
    <property type="molecule type" value="Genomic_DNA"/>
</dbReference>
<dbReference type="InterPro" id="IPR051012">
    <property type="entry name" value="CellSynth/LPSAsmb/PSIAsmb"/>
</dbReference>
<sequence length="499" mass="58114">MSKHLKIKQTSGKILSFTPTGEYYFTKGLKAYHRGDLNKAKKYLERAYHLEPLEPLIACQLAMVHTEIGQYQSSNELLHLILEQLDDHMTECYYFLANNYAYLGHFREAFQNAQKYVEIEPNGDFRDDAEELLEIISLELGLDDTDLEEEDELIRQQDEARLCLEAGEFEKAIDLLNEVIDSHPDYWSAYNNLALAHFYLGNVKRANQVLETVLEKNPGNLHALCNSLIFAHYQKDFHQVHNLFDTLKNIHPMLLEHRYKLGATFALIGKYELAYQWLRKLQKQGFDGDGAFFYWLSVSAYYTGKKEFAKDMWKRVIELSPERKGQEPWIQDERMLVNDPVMIERIWKSEEDPQRLFALFLLTVSDDKKLWLTKRTLRLSPLSADEQQYFTYCLSEQWEAGASNQLSISVAHQVALNLFEWEGKIITWKNSGLFLTWFTAFLELKGKPLQDANAMAGALFYFWKKLRGESVTQKDAADVAGVSVYSLRKYTQEIKKVLL</sequence>
<feature type="repeat" description="TPR" evidence="3">
    <location>
        <begin position="90"/>
        <end position="123"/>
    </location>
</feature>
<keyword evidence="2 3" id="KW-0802">TPR repeat</keyword>
<dbReference type="InterPro" id="IPR036915">
    <property type="entry name" value="Cyclin-like_sf"/>
</dbReference>
<dbReference type="RefSeq" id="WP_097159292.1">
    <property type="nucleotide sequence ID" value="NZ_JBEPMQ010000005.1"/>
</dbReference>